<dbReference type="EMBL" id="JANJHC010000006">
    <property type="protein sequence ID" value="MDA5622771.1"/>
    <property type="molecule type" value="Genomic_DNA"/>
</dbReference>
<comment type="caution">
    <text evidence="2">The sequence shown here is derived from an EMBL/GenBank/DDBJ whole genome shotgun (WGS) entry which is preliminary data.</text>
</comment>
<dbReference type="InterPro" id="IPR035959">
    <property type="entry name" value="RutC-like_sf"/>
</dbReference>
<dbReference type="AlphaFoldDB" id="A0A1E3XKU6"/>
<evidence type="ECO:0000313" key="3">
    <source>
        <dbReference type="EMBL" id="MDT3452020.1"/>
    </source>
</evidence>
<evidence type="ECO:0000256" key="1">
    <source>
        <dbReference type="ARBA" id="ARBA00010552"/>
    </source>
</evidence>
<dbReference type="InterPro" id="IPR019897">
    <property type="entry name" value="RidA_CS"/>
</dbReference>
<sequence length="117" mass="13206">MGKVHRFHSNGRLSEIAIYNGIIHLAGQVPEKTTTETAYEQTKEVLGLIDQLLSEAGSKKAQIIHAQIYLADMDYYDEMNKAWDEWVDKENPPTRATVEARLAHPDWKVEIVLTAAA</sequence>
<dbReference type="RefSeq" id="WP_005721544.1">
    <property type="nucleotide sequence ID" value="NZ_AP025519.1"/>
</dbReference>
<dbReference type="PROSITE" id="PS01094">
    <property type="entry name" value="UPF0076"/>
    <property type="match status" value="1"/>
</dbReference>
<evidence type="ECO:0000313" key="5">
    <source>
        <dbReference type="Proteomes" id="UP000540079"/>
    </source>
</evidence>
<dbReference type="GeneID" id="77206147"/>
<dbReference type="Gene3D" id="3.30.1330.40">
    <property type="entry name" value="RutC-like"/>
    <property type="match status" value="1"/>
</dbReference>
<dbReference type="Proteomes" id="UP001182304">
    <property type="component" value="Unassembled WGS sequence"/>
</dbReference>
<name>A0A1E3XKU6_PASMD</name>
<reference evidence="2" key="2">
    <citation type="submission" date="2022-07" db="EMBL/GenBank/DDBJ databases">
        <title>Genome-based characterization of novel serogroup A variants of Pasteurella multocida.</title>
        <authorList>
            <person name="Prajapati A."/>
            <person name="Yogisharadhya R."/>
            <person name="Mohanty N."/>
            <person name="Chanda M."/>
            <person name="Mendem S.K."/>
            <person name="Siddaramappa S."/>
            <person name="Shivachandra S.B."/>
        </authorList>
    </citation>
    <scope>NUCLEOTIDE SEQUENCE</scope>
    <source>
        <strain evidence="2">NIVEDIPm19</strain>
    </source>
</reference>
<evidence type="ECO:0000313" key="2">
    <source>
        <dbReference type="EMBL" id="MDA5622771.1"/>
    </source>
</evidence>
<reference evidence="4 5" key="1">
    <citation type="journal article" date="2018" name="Front. Microbiol.">
        <title>Genetic and Phylogenetic Characteristics of Pasteurella multocida Isolates From Different Host Species.</title>
        <authorList>
            <person name="Peng Z."/>
            <person name="Liang W."/>
            <person name="Wang F."/>
            <person name="Xu Z."/>
            <person name="Xie Z."/>
            <person name="Lian Z."/>
            <person name="Hua L."/>
            <person name="Zhou R."/>
            <person name="Chen H."/>
            <person name="Wu B."/>
        </authorList>
    </citation>
    <scope>NUCLEOTIDE SEQUENCE [LARGE SCALE GENOMIC DNA]</scope>
    <source>
        <strain evidence="4 5">HNA06</strain>
    </source>
</reference>
<dbReference type="Proteomes" id="UP000540079">
    <property type="component" value="Unassembled WGS sequence"/>
</dbReference>
<proteinExistence type="inferred from homology"/>
<gene>
    <name evidence="4" type="ORF">C2800_06380</name>
    <name evidence="2" type="ORF">NM948_04315</name>
    <name evidence="3" type="ORF">NQF69_04425</name>
</gene>
<evidence type="ECO:0000313" key="4">
    <source>
        <dbReference type="EMBL" id="NNI79044.1"/>
    </source>
</evidence>
<dbReference type="CDD" id="cd06150">
    <property type="entry name" value="YjgF_YER057c_UK114_like_2"/>
    <property type="match status" value="1"/>
</dbReference>
<dbReference type="PANTHER" id="PTHR47328:SF1">
    <property type="entry name" value="RUTC FAMILY PROTEIN YOAB"/>
    <property type="match status" value="1"/>
</dbReference>
<evidence type="ECO:0000313" key="6">
    <source>
        <dbReference type="Proteomes" id="UP001145481"/>
    </source>
</evidence>
<dbReference type="EMBL" id="JANIEN010000003">
    <property type="protein sequence ID" value="MDT3452020.1"/>
    <property type="molecule type" value="Genomic_DNA"/>
</dbReference>
<accession>A0A1E3XKU6</accession>
<dbReference type="KEGG" id="pmul:DR93_1141"/>
<dbReference type="InterPro" id="IPR006175">
    <property type="entry name" value="YjgF/YER057c/UK114"/>
</dbReference>
<dbReference type="SUPFAM" id="SSF55298">
    <property type="entry name" value="YjgF-like"/>
    <property type="match status" value="1"/>
</dbReference>
<protein>
    <submittedName>
        <fullName evidence="2">RidA family protein</fullName>
    </submittedName>
</protein>
<dbReference type="EMBL" id="PPVL01000005">
    <property type="protein sequence ID" value="NNI79044.1"/>
    <property type="molecule type" value="Genomic_DNA"/>
</dbReference>
<dbReference type="Proteomes" id="UP001145481">
    <property type="component" value="Unassembled WGS sequence"/>
</dbReference>
<reference evidence="3" key="3">
    <citation type="submission" date="2022-07" db="EMBL/GenBank/DDBJ databases">
        <title>Sequence of Pasteurella multocoda 17BRD-035.</title>
        <authorList>
            <person name="Roy Chowdhury P."/>
            <person name="Alhamami T."/>
            <person name="Trott D.J."/>
            <person name="Djordvevic S.P."/>
        </authorList>
    </citation>
    <scope>NUCLEOTIDE SEQUENCE</scope>
    <source>
        <strain evidence="3">17BRD-035</strain>
    </source>
</reference>
<comment type="similarity">
    <text evidence="1">Belongs to the RutC family.</text>
</comment>
<dbReference type="PANTHER" id="PTHR47328">
    <property type="match status" value="1"/>
</dbReference>
<dbReference type="InterPro" id="IPR035709">
    <property type="entry name" value="YoaB-like"/>
</dbReference>
<dbReference type="OMA" id="NEAWDAW"/>
<organism evidence="2 6">
    <name type="scientific">Pasteurella multocida</name>
    <dbReference type="NCBI Taxonomy" id="747"/>
    <lineage>
        <taxon>Bacteria</taxon>
        <taxon>Pseudomonadati</taxon>
        <taxon>Pseudomonadota</taxon>
        <taxon>Gammaproteobacteria</taxon>
        <taxon>Pasteurellales</taxon>
        <taxon>Pasteurellaceae</taxon>
        <taxon>Pasteurella</taxon>
    </lineage>
</organism>
<dbReference type="Pfam" id="PF01042">
    <property type="entry name" value="Ribonuc_L-PSP"/>
    <property type="match status" value="1"/>
</dbReference>